<feature type="region of interest" description="Disordered" evidence="3">
    <location>
        <begin position="1"/>
        <end position="21"/>
    </location>
</feature>
<evidence type="ECO:0000313" key="5">
    <source>
        <dbReference type="EMBL" id="SDI51942.1"/>
    </source>
</evidence>
<name>A0A1G8L8K3_9PSED</name>
<dbReference type="STRING" id="428992.SAMN05216272_11117"/>
<dbReference type="InterPro" id="IPR002104">
    <property type="entry name" value="Integrase_catalytic"/>
</dbReference>
<reference evidence="6" key="1">
    <citation type="submission" date="2016-10" db="EMBL/GenBank/DDBJ databases">
        <authorList>
            <person name="Varghese N."/>
            <person name="Submissions S."/>
        </authorList>
    </citation>
    <scope>NUCLEOTIDE SEQUENCE [LARGE SCALE GENOMIC DNA]</scope>
    <source>
        <strain evidence="6">CCM 7469</strain>
    </source>
</reference>
<dbReference type="OrthoDB" id="5914130at2"/>
<feature type="domain" description="Tyr recombinase" evidence="4">
    <location>
        <begin position="106"/>
        <end position="295"/>
    </location>
</feature>
<evidence type="ECO:0000256" key="2">
    <source>
        <dbReference type="ARBA" id="ARBA00023172"/>
    </source>
</evidence>
<dbReference type="EMBL" id="FNDS01000011">
    <property type="protein sequence ID" value="SDI51942.1"/>
    <property type="molecule type" value="Genomic_DNA"/>
</dbReference>
<proteinExistence type="predicted"/>
<keyword evidence="6" id="KW-1185">Reference proteome</keyword>
<evidence type="ECO:0000313" key="6">
    <source>
        <dbReference type="Proteomes" id="UP000199636"/>
    </source>
</evidence>
<dbReference type="InterPro" id="IPR010998">
    <property type="entry name" value="Integrase_recombinase_N"/>
</dbReference>
<dbReference type="Proteomes" id="UP000199636">
    <property type="component" value="Unassembled WGS sequence"/>
</dbReference>
<evidence type="ECO:0000256" key="1">
    <source>
        <dbReference type="ARBA" id="ARBA00023125"/>
    </source>
</evidence>
<dbReference type="RefSeq" id="WP_139199103.1">
    <property type="nucleotide sequence ID" value="NZ_FNDS01000011.1"/>
</dbReference>
<dbReference type="GO" id="GO:0015074">
    <property type="term" value="P:DNA integration"/>
    <property type="evidence" value="ECO:0007669"/>
    <property type="project" value="InterPro"/>
</dbReference>
<dbReference type="SUPFAM" id="SSF56349">
    <property type="entry name" value="DNA breaking-rejoining enzymes"/>
    <property type="match status" value="1"/>
</dbReference>
<dbReference type="GO" id="GO:0003677">
    <property type="term" value="F:DNA binding"/>
    <property type="evidence" value="ECO:0007669"/>
    <property type="project" value="UniProtKB-KW"/>
</dbReference>
<gene>
    <name evidence="5" type="ORF">SAMN05216272_11117</name>
</gene>
<dbReference type="PROSITE" id="PS51898">
    <property type="entry name" value="TYR_RECOMBINASE"/>
    <property type="match status" value="1"/>
</dbReference>
<dbReference type="Gene3D" id="1.10.150.130">
    <property type="match status" value="1"/>
</dbReference>
<dbReference type="Pfam" id="PF00589">
    <property type="entry name" value="Phage_integrase"/>
    <property type="match status" value="1"/>
</dbReference>
<evidence type="ECO:0000259" key="4">
    <source>
        <dbReference type="PROSITE" id="PS51898"/>
    </source>
</evidence>
<dbReference type="SUPFAM" id="SSF47823">
    <property type="entry name" value="lambda integrase-like, N-terminal domain"/>
    <property type="match status" value="1"/>
</dbReference>
<dbReference type="InterPro" id="IPR013762">
    <property type="entry name" value="Integrase-like_cat_sf"/>
</dbReference>
<keyword evidence="2" id="KW-0233">DNA recombination</keyword>
<sequence>MSFELKPASTPRPRGRLPRSEATDRVYLSAVDNYRDTHKYQLPATEQDICSYITSMFGRYTASTINQRISAIKAWHVDFGYNHPFDAYRVKALLREALRTAKRSEYEPQELSLGAIKHMINSQELRAENYSREFAEQEYPRTLRNQAILLVGFWLGLRGCDFPKLRIENINLRKNSGAEILISDTERERVANLPSMADYCPVAALKAWIEILGRSEGALFVKINRWGRIERNRISTQGINDIIEELAIQAGLETHLTSKSFRQGFSQWAKDDGWTYQQIIEHLGLTPMRNHKNYL</sequence>
<organism evidence="5 6">
    <name type="scientific">Pseudomonas panipatensis</name>
    <dbReference type="NCBI Taxonomy" id="428992"/>
    <lineage>
        <taxon>Bacteria</taxon>
        <taxon>Pseudomonadati</taxon>
        <taxon>Pseudomonadota</taxon>
        <taxon>Gammaproteobacteria</taxon>
        <taxon>Pseudomonadales</taxon>
        <taxon>Pseudomonadaceae</taxon>
        <taxon>Pseudomonas</taxon>
    </lineage>
</organism>
<protein>
    <submittedName>
        <fullName evidence="5">Phage integrase family protein</fullName>
    </submittedName>
</protein>
<dbReference type="AlphaFoldDB" id="A0A1G8L8K3"/>
<accession>A0A1G8L8K3</accession>
<keyword evidence="1" id="KW-0238">DNA-binding</keyword>
<dbReference type="Gene3D" id="1.10.443.10">
    <property type="entry name" value="Intergrase catalytic core"/>
    <property type="match status" value="1"/>
</dbReference>
<dbReference type="InterPro" id="IPR011010">
    <property type="entry name" value="DNA_brk_join_enz"/>
</dbReference>
<evidence type="ECO:0000256" key="3">
    <source>
        <dbReference type="SAM" id="MobiDB-lite"/>
    </source>
</evidence>
<dbReference type="GO" id="GO:0006310">
    <property type="term" value="P:DNA recombination"/>
    <property type="evidence" value="ECO:0007669"/>
    <property type="project" value="UniProtKB-KW"/>
</dbReference>